<keyword evidence="8" id="KW-1185">Reference proteome</keyword>
<dbReference type="PRINTS" id="PR00507">
    <property type="entry name" value="N12N6MTFRASE"/>
</dbReference>
<gene>
    <name evidence="7" type="ORF">EYB53_025030</name>
</gene>
<keyword evidence="4" id="KW-0949">S-adenosyl-L-methionine</keyword>
<evidence type="ECO:0000313" key="7">
    <source>
        <dbReference type="EMBL" id="MBP1468997.1"/>
    </source>
</evidence>
<sequence>MRKDPRDLRILDPAAGSGHFLLYCFDLLLAIYEEAWARQDGAPSYGPTGQTLHADYPTLEALRRAVPALILRHNLYAVDIDPRARQICALALWLRAQRAYQMHGLKRDERTMIDRVNAVCAEPMPGDAALLAEFAATLEPPVLGQLVRGLFERMRLAGEAGSLLRIEADLRGAIAEAKRQWRERPTYMQAGLFGDEPLTIEQVGLFDVRAISDEQFWDHTEGMVLAALQRYAERAEDGLGYRRRLFADDAASGFAFVDLCRQRYDVVLMNPPFGAASKGWKAAFEQAYPRTKNDLYAAFVERGLALLHPGGMLGAITSRTGFFLTSFQKWREEILLKAGRPTIVADLGYGVLDTAMVETAAYVLEKNDG</sequence>
<evidence type="ECO:0000259" key="6">
    <source>
        <dbReference type="Pfam" id="PF07669"/>
    </source>
</evidence>
<dbReference type="Pfam" id="PF07669">
    <property type="entry name" value="Eco57I"/>
    <property type="match status" value="1"/>
</dbReference>
<organism evidence="7 8">
    <name type="scientific">Candidatus Chloroploca mongolica</name>
    <dbReference type="NCBI Taxonomy" id="2528176"/>
    <lineage>
        <taxon>Bacteria</taxon>
        <taxon>Bacillati</taxon>
        <taxon>Chloroflexota</taxon>
        <taxon>Chloroflexia</taxon>
        <taxon>Chloroflexales</taxon>
        <taxon>Chloroflexineae</taxon>
        <taxon>Oscillochloridaceae</taxon>
        <taxon>Candidatus Chloroploca</taxon>
    </lineage>
</organism>
<evidence type="ECO:0000256" key="2">
    <source>
        <dbReference type="ARBA" id="ARBA00022603"/>
    </source>
</evidence>
<reference evidence="7 8" key="1">
    <citation type="submission" date="2021-03" db="EMBL/GenBank/DDBJ databases">
        <authorList>
            <person name="Grouzdev D.S."/>
        </authorList>
    </citation>
    <scope>NUCLEOTIDE SEQUENCE [LARGE SCALE GENOMIC DNA]</scope>
    <source>
        <strain evidence="7 8">M50-1</strain>
    </source>
</reference>
<keyword evidence="2" id="KW-0489">Methyltransferase</keyword>
<comment type="catalytic activity">
    <reaction evidence="5">
        <text>a 2'-deoxyadenosine in DNA + S-adenosyl-L-methionine = an N(6)-methyl-2'-deoxyadenosine in DNA + S-adenosyl-L-homocysteine + H(+)</text>
        <dbReference type="Rhea" id="RHEA:15197"/>
        <dbReference type="Rhea" id="RHEA-COMP:12418"/>
        <dbReference type="Rhea" id="RHEA-COMP:12419"/>
        <dbReference type="ChEBI" id="CHEBI:15378"/>
        <dbReference type="ChEBI" id="CHEBI:57856"/>
        <dbReference type="ChEBI" id="CHEBI:59789"/>
        <dbReference type="ChEBI" id="CHEBI:90615"/>
        <dbReference type="ChEBI" id="CHEBI:90616"/>
        <dbReference type="EC" id="2.1.1.72"/>
    </reaction>
</comment>
<dbReference type="SUPFAM" id="SSF53335">
    <property type="entry name" value="S-adenosyl-L-methionine-dependent methyltransferases"/>
    <property type="match status" value="1"/>
</dbReference>
<proteinExistence type="predicted"/>
<dbReference type="EMBL" id="SIJK02000133">
    <property type="protein sequence ID" value="MBP1468997.1"/>
    <property type="molecule type" value="Genomic_DNA"/>
</dbReference>
<dbReference type="PROSITE" id="PS00092">
    <property type="entry name" value="N6_MTASE"/>
    <property type="match status" value="1"/>
</dbReference>
<dbReference type="InterPro" id="IPR029063">
    <property type="entry name" value="SAM-dependent_MTases_sf"/>
</dbReference>
<evidence type="ECO:0000256" key="1">
    <source>
        <dbReference type="ARBA" id="ARBA00011900"/>
    </source>
</evidence>
<comment type="caution">
    <text evidence="7">The sequence shown here is derived from an EMBL/GenBank/DDBJ whole genome shotgun (WGS) entry which is preliminary data.</text>
</comment>
<dbReference type="PANTHER" id="PTHR33841:SF1">
    <property type="entry name" value="DNA METHYLTRANSFERASE A"/>
    <property type="match status" value="1"/>
</dbReference>
<dbReference type="RefSeq" id="WP_135482306.1">
    <property type="nucleotide sequence ID" value="NZ_SIJK02000133.1"/>
</dbReference>
<accession>A0ABS4DHR7</accession>
<evidence type="ECO:0000313" key="8">
    <source>
        <dbReference type="Proteomes" id="UP001193081"/>
    </source>
</evidence>
<evidence type="ECO:0000256" key="3">
    <source>
        <dbReference type="ARBA" id="ARBA00022679"/>
    </source>
</evidence>
<evidence type="ECO:0000256" key="4">
    <source>
        <dbReference type="ARBA" id="ARBA00022691"/>
    </source>
</evidence>
<dbReference type="Gene3D" id="3.40.50.150">
    <property type="entry name" value="Vaccinia Virus protein VP39"/>
    <property type="match status" value="2"/>
</dbReference>
<name>A0ABS4DHR7_9CHLR</name>
<keyword evidence="3" id="KW-0808">Transferase</keyword>
<dbReference type="PANTHER" id="PTHR33841">
    <property type="entry name" value="DNA METHYLTRANSFERASE YEEA-RELATED"/>
    <property type="match status" value="1"/>
</dbReference>
<dbReference type="InterPro" id="IPR011639">
    <property type="entry name" value="MethylTrfase_TaqI-like_dom"/>
</dbReference>
<protein>
    <recommendedName>
        <fullName evidence="1">site-specific DNA-methyltransferase (adenine-specific)</fullName>
        <ecNumber evidence="1">2.1.1.72</ecNumber>
    </recommendedName>
</protein>
<evidence type="ECO:0000256" key="5">
    <source>
        <dbReference type="ARBA" id="ARBA00047942"/>
    </source>
</evidence>
<dbReference type="EC" id="2.1.1.72" evidence="1"/>
<feature type="domain" description="Type II methyltransferase M.TaqI-like" evidence="6">
    <location>
        <begin position="73"/>
        <end position="337"/>
    </location>
</feature>
<dbReference type="Proteomes" id="UP001193081">
    <property type="component" value="Unassembled WGS sequence"/>
</dbReference>
<dbReference type="InterPro" id="IPR050953">
    <property type="entry name" value="N4_N6_ade-DNA_methylase"/>
</dbReference>
<dbReference type="InterPro" id="IPR002052">
    <property type="entry name" value="DNA_methylase_N6_adenine_CS"/>
</dbReference>